<feature type="transmembrane region" description="Helical" evidence="1">
    <location>
        <begin position="67"/>
        <end position="92"/>
    </location>
</feature>
<dbReference type="Proteomes" id="UP000182961">
    <property type="component" value="Unassembled WGS sequence"/>
</dbReference>
<protein>
    <submittedName>
        <fullName evidence="2">ABC-2 type transport system permease protein</fullName>
    </submittedName>
</protein>
<keyword evidence="1" id="KW-1133">Transmembrane helix</keyword>
<keyword evidence="1" id="KW-0472">Membrane</keyword>
<organism evidence="2 3">
    <name type="scientific">Flavobacterium succinicans</name>
    <dbReference type="NCBI Taxonomy" id="29536"/>
    <lineage>
        <taxon>Bacteria</taxon>
        <taxon>Pseudomonadati</taxon>
        <taxon>Bacteroidota</taxon>
        <taxon>Flavobacteriia</taxon>
        <taxon>Flavobacteriales</taxon>
        <taxon>Flavobacteriaceae</taxon>
        <taxon>Flavobacterium</taxon>
    </lineage>
</organism>
<dbReference type="AlphaFoldDB" id="A0A1I4XC48"/>
<gene>
    <name evidence="2" type="ORF">SAMN05444143_108159</name>
</gene>
<name>A0A1I4XC48_9FLAO</name>
<reference evidence="3" key="1">
    <citation type="submission" date="2016-10" db="EMBL/GenBank/DDBJ databases">
        <authorList>
            <person name="Varghese N."/>
            <person name="Submissions S."/>
        </authorList>
    </citation>
    <scope>NUCLEOTIDE SEQUENCE [LARGE SCALE GENOMIC DNA]</scope>
    <source>
        <strain evidence="3">DSM 4002</strain>
    </source>
</reference>
<accession>A0A1I4XC48</accession>
<feature type="transmembrane region" description="Helical" evidence="1">
    <location>
        <begin position="249"/>
        <end position="272"/>
    </location>
</feature>
<dbReference type="PANTHER" id="PTHR37305">
    <property type="entry name" value="INTEGRAL MEMBRANE PROTEIN-RELATED"/>
    <property type="match status" value="1"/>
</dbReference>
<evidence type="ECO:0000313" key="3">
    <source>
        <dbReference type="Proteomes" id="UP000182961"/>
    </source>
</evidence>
<feature type="transmembrane region" description="Helical" evidence="1">
    <location>
        <begin position="20"/>
        <end position="39"/>
    </location>
</feature>
<sequence length="277" mass="32151">MMWQLIKIEWYKLFKQKRTYWALGAIVIIEAMVLVGAYFQGTDIIELLLENLRKSFYFKGNLLNGNLMVYLLLNTLWFHLPLILMILVSGMITTEYKDKTLQAIFLQPVSKLKFITAKYLVAIQLTIVVLLFLAFTSIVFSNAIFGHGDLIVYLESLNFFTDAIAKQRILLAFVSGGFSMLFYTVVSMTLALVIKEATATWIASSFFLVFTNLLLKIDLSSTFLNQWFYVKLIDSWQYFFYPEIAWNQVYFNTILLFIYTLITAVLGGYLFIRKDLD</sequence>
<dbReference type="EMBL" id="FOUT01000008">
    <property type="protein sequence ID" value="SFN23484.1"/>
    <property type="molecule type" value="Genomic_DNA"/>
</dbReference>
<feature type="transmembrane region" description="Helical" evidence="1">
    <location>
        <begin position="169"/>
        <end position="194"/>
    </location>
</feature>
<proteinExistence type="predicted"/>
<dbReference type="Pfam" id="PF12730">
    <property type="entry name" value="ABC2_membrane_4"/>
    <property type="match status" value="1"/>
</dbReference>
<evidence type="ECO:0000313" key="2">
    <source>
        <dbReference type="EMBL" id="SFN23484.1"/>
    </source>
</evidence>
<dbReference type="eggNOG" id="COG1277">
    <property type="taxonomic scope" value="Bacteria"/>
</dbReference>
<dbReference type="PANTHER" id="PTHR37305:SF1">
    <property type="entry name" value="MEMBRANE PROTEIN"/>
    <property type="match status" value="1"/>
</dbReference>
<evidence type="ECO:0000256" key="1">
    <source>
        <dbReference type="SAM" id="Phobius"/>
    </source>
</evidence>
<keyword evidence="3" id="KW-1185">Reference proteome</keyword>
<feature type="transmembrane region" description="Helical" evidence="1">
    <location>
        <begin position="119"/>
        <end position="145"/>
    </location>
</feature>
<keyword evidence="1" id="KW-0812">Transmembrane</keyword>
<dbReference type="RefSeq" id="WP_244530700.1">
    <property type="nucleotide sequence ID" value="NZ_CBCRUM010000005.1"/>
</dbReference>
<feature type="transmembrane region" description="Helical" evidence="1">
    <location>
        <begin position="206"/>
        <end position="229"/>
    </location>
</feature>